<evidence type="ECO:0000256" key="5">
    <source>
        <dbReference type="HAMAP-Rule" id="MF_00182"/>
    </source>
</evidence>
<evidence type="ECO:0000256" key="2">
    <source>
        <dbReference type="ARBA" id="ARBA00012261"/>
    </source>
</evidence>
<accession>A0A9D1NB38</accession>
<dbReference type="GO" id="GO:0005829">
    <property type="term" value="C:cytosol"/>
    <property type="evidence" value="ECO:0007669"/>
    <property type="project" value="TreeGrafter"/>
</dbReference>
<dbReference type="CDD" id="cd08646">
    <property type="entry name" value="FMT_core_Met-tRNA-FMT_N"/>
    <property type="match status" value="1"/>
</dbReference>
<feature type="binding site" evidence="5">
    <location>
        <begin position="107"/>
        <end position="110"/>
    </location>
    <ligand>
        <name>(6S)-5,6,7,8-tetrahydrofolate</name>
        <dbReference type="ChEBI" id="CHEBI:57453"/>
    </ligand>
</feature>
<proteinExistence type="inferred from homology"/>
<sequence>MKVMFLGTPAFAVPVLDGIVASGHHVVAVVTQPDRANARGKKIVDSPVKARAIQLGLPILQYDRISDHAAELRAYGADIMITAAYGQILSDEILTLTPHGVVNVHASLLPRYRGASPVQWALMAGEREVGVTFMQTVKEVDAGDILDTASVVLNGTENAAETLALLAEVAGKQIGDLLDRLAEGAIVPRPQDHTLATHCRKLSKEDGHILFDCSAEATVNRIRGVSPDPSAYTMLPTGRLKILSAELADGAGSAGEVLGQDKRGLIVACQSGAVRLLRVQGEGGKAMPAPDYLRGKPIPAGTILK</sequence>
<keyword evidence="4 5" id="KW-0648">Protein biosynthesis</keyword>
<dbReference type="InterPro" id="IPR011034">
    <property type="entry name" value="Formyl_transferase-like_C_sf"/>
</dbReference>
<comment type="catalytic activity">
    <reaction evidence="5">
        <text>L-methionyl-tRNA(fMet) + (6R)-10-formyltetrahydrofolate = N-formyl-L-methionyl-tRNA(fMet) + (6S)-5,6,7,8-tetrahydrofolate + H(+)</text>
        <dbReference type="Rhea" id="RHEA:24380"/>
        <dbReference type="Rhea" id="RHEA-COMP:9952"/>
        <dbReference type="Rhea" id="RHEA-COMP:9953"/>
        <dbReference type="ChEBI" id="CHEBI:15378"/>
        <dbReference type="ChEBI" id="CHEBI:57453"/>
        <dbReference type="ChEBI" id="CHEBI:78530"/>
        <dbReference type="ChEBI" id="CHEBI:78844"/>
        <dbReference type="ChEBI" id="CHEBI:195366"/>
        <dbReference type="EC" id="2.1.2.9"/>
    </reaction>
</comment>
<evidence type="ECO:0000256" key="3">
    <source>
        <dbReference type="ARBA" id="ARBA00022679"/>
    </source>
</evidence>
<evidence type="ECO:0000256" key="4">
    <source>
        <dbReference type="ARBA" id="ARBA00022917"/>
    </source>
</evidence>
<dbReference type="PANTHER" id="PTHR11138:SF5">
    <property type="entry name" value="METHIONYL-TRNA FORMYLTRANSFERASE, MITOCHONDRIAL"/>
    <property type="match status" value="1"/>
</dbReference>
<comment type="caution">
    <text evidence="8">The sequence shown here is derived from an EMBL/GenBank/DDBJ whole genome shotgun (WGS) entry which is preliminary data.</text>
</comment>
<keyword evidence="3 5" id="KW-0808">Transferase</keyword>
<dbReference type="InterPro" id="IPR002376">
    <property type="entry name" value="Formyl_transf_N"/>
</dbReference>
<dbReference type="InterPro" id="IPR005793">
    <property type="entry name" value="Formyl_trans_C"/>
</dbReference>
<dbReference type="EC" id="2.1.2.9" evidence="2 5"/>
<comment type="similarity">
    <text evidence="1 5">Belongs to the Fmt family.</text>
</comment>
<evidence type="ECO:0000313" key="8">
    <source>
        <dbReference type="EMBL" id="HIU99630.1"/>
    </source>
</evidence>
<dbReference type="InterPro" id="IPR005794">
    <property type="entry name" value="Fmt"/>
</dbReference>
<dbReference type="GO" id="GO:0004479">
    <property type="term" value="F:methionyl-tRNA formyltransferase activity"/>
    <property type="evidence" value="ECO:0007669"/>
    <property type="project" value="UniProtKB-UniRule"/>
</dbReference>
<dbReference type="InterPro" id="IPR036477">
    <property type="entry name" value="Formyl_transf_N_sf"/>
</dbReference>
<dbReference type="InterPro" id="IPR041711">
    <property type="entry name" value="Met-tRNA-FMT_N"/>
</dbReference>
<dbReference type="Pfam" id="PF02911">
    <property type="entry name" value="Formyl_trans_C"/>
    <property type="match status" value="1"/>
</dbReference>
<comment type="function">
    <text evidence="5">Attaches a formyl group to the free amino group of methionyl-tRNA(fMet). The formyl group appears to play a dual role in the initiator identity of N-formylmethionyl-tRNA by promoting its recognition by IF2 and preventing the misappropriation of this tRNA by the elongation apparatus.</text>
</comment>
<organism evidence="8 9">
    <name type="scientific">Candidatus Stercoripulliclostridium merdipullorum</name>
    <dbReference type="NCBI Taxonomy" id="2840952"/>
    <lineage>
        <taxon>Bacteria</taxon>
        <taxon>Bacillati</taxon>
        <taxon>Bacillota</taxon>
        <taxon>Clostridia</taxon>
        <taxon>Eubacteriales</taxon>
        <taxon>Candidatus Stercoripulliclostridium</taxon>
    </lineage>
</organism>
<dbReference type="NCBIfam" id="TIGR00460">
    <property type="entry name" value="fmt"/>
    <property type="match status" value="1"/>
</dbReference>
<dbReference type="SUPFAM" id="SSF50486">
    <property type="entry name" value="FMT C-terminal domain-like"/>
    <property type="match status" value="1"/>
</dbReference>
<evidence type="ECO:0000259" key="7">
    <source>
        <dbReference type="Pfam" id="PF02911"/>
    </source>
</evidence>
<reference evidence="8" key="2">
    <citation type="journal article" date="2021" name="PeerJ">
        <title>Extensive microbial diversity within the chicken gut microbiome revealed by metagenomics and culture.</title>
        <authorList>
            <person name="Gilroy R."/>
            <person name="Ravi A."/>
            <person name="Getino M."/>
            <person name="Pursley I."/>
            <person name="Horton D.L."/>
            <person name="Alikhan N.F."/>
            <person name="Baker D."/>
            <person name="Gharbi K."/>
            <person name="Hall N."/>
            <person name="Watson M."/>
            <person name="Adriaenssens E.M."/>
            <person name="Foster-Nyarko E."/>
            <person name="Jarju S."/>
            <person name="Secka A."/>
            <person name="Antonio M."/>
            <person name="Oren A."/>
            <person name="Chaudhuri R.R."/>
            <person name="La Ragione R."/>
            <person name="Hildebrand F."/>
            <person name="Pallen M.J."/>
        </authorList>
    </citation>
    <scope>NUCLEOTIDE SEQUENCE</scope>
    <source>
        <strain evidence="8">23406</strain>
    </source>
</reference>
<dbReference type="CDD" id="cd08704">
    <property type="entry name" value="Met_tRNA_FMT_C"/>
    <property type="match status" value="1"/>
</dbReference>
<dbReference type="HAMAP" id="MF_00182">
    <property type="entry name" value="Formyl_trans"/>
    <property type="match status" value="1"/>
</dbReference>
<feature type="domain" description="Formyl transferase C-terminal" evidence="7">
    <location>
        <begin position="201"/>
        <end position="296"/>
    </location>
</feature>
<dbReference type="Gene3D" id="3.40.50.12230">
    <property type="match status" value="1"/>
</dbReference>
<evidence type="ECO:0000256" key="1">
    <source>
        <dbReference type="ARBA" id="ARBA00010699"/>
    </source>
</evidence>
<feature type="domain" description="Formyl transferase N-terminal" evidence="6">
    <location>
        <begin position="1"/>
        <end position="156"/>
    </location>
</feature>
<dbReference type="SUPFAM" id="SSF53328">
    <property type="entry name" value="Formyltransferase"/>
    <property type="match status" value="1"/>
</dbReference>
<reference evidence="8" key="1">
    <citation type="submission" date="2020-10" db="EMBL/GenBank/DDBJ databases">
        <authorList>
            <person name="Gilroy R."/>
        </authorList>
    </citation>
    <scope>NUCLEOTIDE SEQUENCE</scope>
    <source>
        <strain evidence="8">23406</strain>
    </source>
</reference>
<dbReference type="Proteomes" id="UP000886891">
    <property type="component" value="Unassembled WGS sequence"/>
</dbReference>
<name>A0A9D1NB38_9FIRM</name>
<dbReference type="AlphaFoldDB" id="A0A9D1NB38"/>
<protein>
    <recommendedName>
        <fullName evidence="2 5">Methionyl-tRNA formyltransferase</fullName>
        <ecNumber evidence="2 5">2.1.2.9</ecNumber>
    </recommendedName>
</protein>
<gene>
    <name evidence="5" type="primary">fmt</name>
    <name evidence="8" type="ORF">IAB14_00785</name>
</gene>
<dbReference type="PANTHER" id="PTHR11138">
    <property type="entry name" value="METHIONYL-TRNA FORMYLTRANSFERASE"/>
    <property type="match status" value="1"/>
</dbReference>
<dbReference type="InterPro" id="IPR044135">
    <property type="entry name" value="Met-tRNA-FMT_C"/>
</dbReference>
<dbReference type="EMBL" id="DVOH01000010">
    <property type="protein sequence ID" value="HIU99630.1"/>
    <property type="molecule type" value="Genomic_DNA"/>
</dbReference>
<evidence type="ECO:0000313" key="9">
    <source>
        <dbReference type="Proteomes" id="UP000886891"/>
    </source>
</evidence>
<evidence type="ECO:0000259" key="6">
    <source>
        <dbReference type="Pfam" id="PF00551"/>
    </source>
</evidence>
<dbReference type="Pfam" id="PF00551">
    <property type="entry name" value="Formyl_trans_N"/>
    <property type="match status" value="1"/>
</dbReference>